<comment type="caution">
    <text evidence="2">The sequence shown here is derived from an EMBL/GenBank/DDBJ whole genome shotgun (WGS) entry which is preliminary data.</text>
</comment>
<protein>
    <submittedName>
        <fullName evidence="2">Uncharacterized protein</fullName>
    </submittedName>
</protein>
<proteinExistence type="predicted"/>
<gene>
    <name evidence="2" type="ORF">BHE75_03638</name>
</gene>
<feature type="compositionally biased region" description="Pro residues" evidence="1">
    <location>
        <begin position="62"/>
        <end position="74"/>
    </location>
</feature>
<dbReference type="OrthoDB" id="7508430at2"/>
<dbReference type="EMBL" id="MIPT01000001">
    <property type="protein sequence ID" value="OHT21627.1"/>
    <property type="molecule type" value="Genomic_DNA"/>
</dbReference>
<feature type="region of interest" description="Disordered" evidence="1">
    <location>
        <begin position="1"/>
        <end position="34"/>
    </location>
</feature>
<dbReference type="AlphaFoldDB" id="A0A1S1HHS5"/>
<feature type="region of interest" description="Disordered" evidence="1">
    <location>
        <begin position="49"/>
        <end position="74"/>
    </location>
</feature>
<dbReference type="RefSeq" id="WP_070934656.1">
    <property type="nucleotide sequence ID" value="NZ_MIPT01000001.1"/>
</dbReference>
<reference evidence="2 3" key="1">
    <citation type="submission" date="2016-09" db="EMBL/GenBank/DDBJ databases">
        <title>Metabolic pathway, cell adaptation mechanisms and a novel monoxygenase revealed through proteogenomic-transcription analysis of a Sphingomonas haloaromaticamans strain degrading the fungicide ortho-phenylphenol.</title>
        <authorList>
            <person name="Perruchon C."/>
            <person name="Papadopoulou E.S."/>
            <person name="Rousidou C."/>
            <person name="Vasileiadis S."/>
            <person name="Tanou G."/>
            <person name="Amoutzias G."/>
            <person name="Molassiotis A."/>
            <person name="Karpouzas D.G."/>
        </authorList>
    </citation>
    <scope>NUCLEOTIDE SEQUENCE [LARGE SCALE GENOMIC DNA]</scope>
    <source>
        <strain evidence="2 3">P3</strain>
    </source>
</reference>
<name>A0A1S1HHS5_9SPHN</name>
<feature type="compositionally biased region" description="Basic and acidic residues" evidence="1">
    <location>
        <begin position="49"/>
        <end position="61"/>
    </location>
</feature>
<accession>A0A1S1HHS5</accession>
<organism evidence="2 3">
    <name type="scientific">Edaphosphingomonas haloaromaticamans</name>
    <dbReference type="NCBI Taxonomy" id="653954"/>
    <lineage>
        <taxon>Bacteria</taxon>
        <taxon>Pseudomonadati</taxon>
        <taxon>Pseudomonadota</taxon>
        <taxon>Alphaproteobacteria</taxon>
        <taxon>Sphingomonadales</taxon>
        <taxon>Rhizorhabdaceae</taxon>
        <taxon>Edaphosphingomonas</taxon>
    </lineage>
</organism>
<evidence type="ECO:0000256" key="1">
    <source>
        <dbReference type="SAM" id="MobiDB-lite"/>
    </source>
</evidence>
<dbReference type="Proteomes" id="UP000179467">
    <property type="component" value="Unassembled WGS sequence"/>
</dbReference>
<keyword evidence="3" id="KW-1185">Reference proteome</keyword>
<sequence>MSRDKRAAIPAAPRNTLLQWIGSDDGDTTDFSPPACNTNIQALHARMLLDPEKTSEGRPEPLEPPPSLGLPPLG</sequence>
<evidence type="ECO:0000313" key="2">
    <source>
        <dbReference type="EMBL" id="OHT21627.1"/>
    </source>
</evidence>
<evidence type="ECO:0000313" key="3">
    <source>
        <dbReference type="Proteomes" id="UP000179467"/>
    </source>
</evidence>